<feature type="compositionally biased region" description="Basic and acidic residues" evidence="2">
    <location>
        <begin position="387"/>
        <end position="396"/>
    </location>
</feature>
<dbReference type="InterPro" id="IPR005061">
    <property type="entry name" value="Ist1"/>
</dbReference>
<dbReference type="Proteomes" id="UP000694864">
    <property type="component" value="Chromosome 3"/>
</dbReference>
<dbReference type="PANTHER" id="PTHR12161:SF44">
    <property type="entry name" value="REGULATOR OF VPS4 ACTIVITY IN THE MVB PATHWAY PROTEIN"/>
    <property type="match status" value="1"/>
</dbReference>
<evidence type="ECO:0000256" key="2">
    <source>
        <dbReference type="SAM" id="MobiDB-lite"/>
    </source>
</evidence>
<accession>A0ABM1RC32</accession>
<keyword evidence="3" id="KW-1185">Reference proteome</keyword>
<dbReference type="RefSeq" id="XP_019096570.1">
    <property type="nucleotide sequence ID" value="XM_019241025.1"/>
</dbReference>
<reference evidence="4" key="2">
    <citation type="submission" date="2025-08" db="UniProtKB">
        <authorList>
            <consortium name="RefSeq"/>
        </authorList>
    </citation>
    <scope>IDENTIFICATION</scope>
    <source>
        <tissue evidence="4">Leaf</tissue>
    </source>
</reference>
<sequence length="487" mass="57461">MFELLFSRRWRTASTCEQLLQQLQSRLKLLISKKHALSRDLRSDIVIFIRFNDFINALRRTEQLVLVKNSVVVYELLLRFTKFIIHHIPYIAKHRKLSNDKINEAVSSLVFASASCGQELRELVSIKELFSQRYGQSFVTSALQLCPGNLVNLQMKENLSIPSDTEGAKTLLDEIAKQYLKASRHKYTHEISKQVDKKEEKKVMDSDLNWFSDKQSPHKVYKFCLKDYEEEIRKEDKLSEDDYIEEAQVGKDQRVLRSRESNEEERRAPSSSLLDEIAMEFSHRLEAFKFEYTPNKQQSPDGAYKFSLTDFEEEIRKEERSMEDDYIKEAQVGKDQRVFRFKERSEENRRSSSSSSLSSIKELCDMESITYYKTQKRTHQRRRRSSKKEGQEDRQKAVTNQHVHHPDYDQMKNKIKAVKAKEEEELQKLVQPKLPDEDQMVNQIKAVKAKEEEQGRLATRYVHPKLPDYDQLVAYFTDLKKQHCMSC</sequence>
<feature type="compositionally biased region" description="Basic and acidic residues" evidence="2">
    <location>
        <begin position="339"/>
        <end position="350"/>
    </location>
</feature>
<comment type="similarity">
    <text evidence="1">Belongs to the IST1 family.</text>
</comment>
<name>A0ABM1RC32_CAMSA</name>
<feature type="compositionally biased region" description="Basic residues" evidence="2">
    <location>
        <begin position="374"/>
        <end position="386"/>
    </location>
</feature>
<feature type="region of interest" description="Disordered" evidence="2">
    <location>
        <begin position="373"/>
        <end position="403"/>
    </location>
</feature>
<proteinExistence type="inferred from homology"/>
<reference evidence="3" key="1">
    <citation type="journal article" date="2014" name="Nat. Commun.">
        <title>The emerging biofuel crop Camelina sativa retains a highly undifferentiated hexaploid genome structure.</title>
        <authorList>
            <person name="Kagale S."/>
            <person name="Koh C."/>
            <person name="Nixon J."/>
            <person name="Bollina V."/>
            <person name="Clarke W.E."/>
            <person name="Tuteja R."/>
            <person name="Spillane C."/>
            <person name="Robinson S.J."/>
            <person name="Links M.G."/>
            <person name="Clarke C."/>
            <person name="Higgins E.E."/>
            <person name="Huebert T."/>
            <person name="Sharpe A.G."/>
            <person name="Parkin I.A."/>
        </authorList>
    </citation>
    <scope>NUCLEOTIDE SEQUENCE [LARGE SCALE GENOMIC DNA]</scope>
    <source>
        <strain evidence="3">cv. DH55</strain>
    </source>
</reference>
<protein>
    <submittedName>
        <fullName evidence="4">Stress response protein NST1-like</fullName>
    </submittedName>
</protein>
<evidence type="ECO:0000313" key="3">
    <source>
        <dbReference type="Proteomes" id="UP000694864"/>
    </source>
</evidence>
<feature type="region of interest" description="Disordered" evidence="2">
    <location>
        <begin position="339"/>
        <end position="359"/>
    </location>
</feature>
<gene>
    <name evidence="4" type="primary">LOC109130917</name>
</gene>
<organism evidence="3 4">
    <name type="scientific">Camelina sativa</name>
    <name type="common">False flax</name>
    <name type="synonym">Myagrum sativum</name>
    <dbReference type="NCBI Taxonomy" id="90675"/>
    <lineage>
        <taxon>Eukaryota</taxon>
        <taxon>Viridiplantae</taxon>
        <taxon>Streptophyta</taxon>
        <taxon>Embryophyta</taxon>
        <taxon>Tracheophyta</taxon>
        <taxon>Spermatophyta</taxon>
        <taxon>Magnoliopsida</taxon>
        <taxon>eudicotyledons</taxon>
        <taxon>Gunneridae</taxon>
        <taxon>Pentapetalae</taxon>
        <taxon>rosids</taxon>
        <taxon>malvids</taxon>
        <taxon>Brassicales</taxon>
        <taxon>Brassicaceae</taxon>
        <taxon>Camelineae</taxon>
        <taxon>Camelina</taxon>
    </lineage>
</organism>
<evidence type="ECO:0000313" key="4">
    <source>
        <dbReference type="RefSeq" id="XP_019096570.1"/>
    </source>
</evidence>
<dbReference type="InterPro" id="IPR042277">
    <property type="entry name" value="IST1-like"/>
</dbReference>
<dbReference type="PANTHER" id="PTHR12161">
    <property type="entry name" value="IST1 FAMILY MEMBER"/>
    <property type="match status" value="1"/>
</dbReference>
<dbReference type="GeneID" id="109130917"/>
<evidence type="ECO:0000256" key="1">
    <source>
        <dbReference type="ARBA" id="ARBA00005536"/>
    </source>
</evidence>
<dbReference type="Gene3D" id="1.20.1260.60">
    <property type="entry name" value="Vacuolar protein sorting-associated protein Ist1"/>
    <property type="match status" value="1"/>
</dbReference>
<dbReference type="Pfam" id="PF03398">
    <property type="entry name" value="Ist1"/>
    <property type="match status" value="1"/>
</dbReference>